<evidence type="ECO:0000313" key="2">
    <source>
        <dbReference type="EMBL" id="ACF12599.1"/>
    </source>
</evidence>
<dbReference type="EMBL" id="CP001100">
    <property type="protein sequence ID" value="ACF12599.1"/>
    <property type="molecule type" value="Genomic_DNA"/>
</dbReference>
<dbReference type="eggNOG" id="COG0095">
    <property type="taxonomic scope" value="Bacteria"/>
</dbReference>
<dbReference type="PANTHER" id="PTHR43679:SF2">
    <property type="entry name" value="OCTANOYL-[GCVH]:PROTEIN N-OCTANOYLTRANSFERASE"/>
    <property type="match status" value="1"/>
</dbReference>
<dbReference type="RefSeq" id="WP_012498683.1">
    <property type="nucleotide sequence ID" value="NC_011026.1"/>
</dbReference>
<dbReference type="STRING" id="517418.Ctha_0128"/>
<evidence type="ECO:0000259" key="1">
    <source>
        <dbReference type="PROSITE" id="PS51733"/>
    </source>
</evidence>
<evidence type="ECO:0000313" key="3">
    <source>
        <dbReference type="Proteomes" id="UP000001208"/>
    </source>
</evidence>
<dbReference type="GO" id="GO:0016874">
    <property type="term" value="F:ligase activity"/>
    <property type="evidence" value="ECO:0007669"/>
    <property type="project" value="UniProtKB-KW"/>
</dbReference>
<sequence>MDTWRLIQDDDASAGFGLAADETLARRVGAGTSEPTLRIYTYASHSALVGRFQTVENEVNLPNCAKLGIAVNRRPTGGGAIIMGEGQLGVALTLSAKNQPAYARVKEMMARFSSGILSTFEQLGIDAAFKRKNDIEVNGKKIAGLGLHRTATGGLLFHASILFDLDVALMLEVLKTPFEKITDKEIGTVAERITTVRKEARAPVSIDELRRLVGEGYEKTFETRLREDCFSAEEFLEANVLEKGKYATRDWIFQNSDVPDSAGKAKLKTPGGLLDVAVTLAGKTLKALHLGGDFIASENAIADLEARFRWHSAKSDAVQETLYALYRERETELSHLPIHQVFQAIDAAIENALQKNESEKTEPYGCFVTPKTELGLGGGYAG</sequence>
<protein>
    <submittedName>
        <fullName evidence="2">Biotin/lipoate A/B protein ligase</fullName>
    </submittedName>
</protein>
<accession>B3QSV6</accession>
<dbReference type="PANTHER" id="PTHR43679">
    <property type="entry name" value="OCTANOYLTRANSFERASE LIPM-RELATED"/>
    <property type="match status" value="1"/>
</dbReference>
<reference evidence="2 3" key="1">
    <citation type="submission" date="2008-06" db="EMBL/GenBank/DDBJ databases">
        <title>Complete sequence of Chloroherpeton thalassium ATCC 35110.</title>
        <authorList>
            <consortium name="US DOE Joint Genome Institute"/>
            <person name="Lucas S."/>
            <person name="Copeland A."/>
            <person name="Lapidus A."/>
            <person name="Glavina del Rio T."/>
            <person name="Dalin E."/>
            <person name="Tice H."/>
            <person name="Bruce D."/>
            <person name="Goodwin L."/>
            <person name="Pitluck S."/>
            <person name="Schmutz J."/>
            <person name="Larimer F."/>
            <person name="Land M."/>
            <person name="Hauser L."/>
            <person name="Kyrpides N."/>
            <person name="Mikhailova N."/>
            <person name="Liu Z."/>
            <person name="Li T."/>
            <person name="Zhao F."/>
            <person name="Overmann J."/>
            <person name="Bryant D.A."/>
            <person name="Richardson P."/>
        </authorList>
    </citation>
    <scope>NUCLEOTIDE SEQUENCE [LARGE SCALE GENOMIC DNA]</scope>
    <source>
        <strain evidence="3">ATCC 35110 / GB-78</strain>
    </source>
</reference>
<dbReference type="Proteomes" id="UP000001208">
    <property type="component" value="Chromosome"/>
</dbReference>
<proteinExistence type="predicted"/>
<organism evidence="2 3">
    <name type="scientific">Chloroherpeton thalassium (strain ATCC 35110 / GB-78)</name>
    <dbReference type="NCBI Taxonomy" id="517418"/>
    <lineage>
        <taxon>Bacteria</taxon>
        <taxon>Pseudomonadati</taxon>
        <taxon>Chlorobiota</taxon>
        <taxon>Chlorobiia</taxon>
        <taxon>Chlorobiales</taxon>
        <taxon>Chloroherpetonaceae</taxon>
        <taxon>Chloroherpeton</taxon>
    </lineage>
</organism>
<keyword evidence="2" id="KW-0436">Ligase</keyword>
<dbReference type="OrthoDB" id="9787898at2"/>
<dbReference type="Pfam" id="PF21948">
    <property type="entry name" value="LplA-B_cat"/>
    <property type="match status" value="1"/>
</dbReference>
<dbReference type="InterPro" id="IPR050664">
    <property type="entry name" value="Octanoyltrans_LipM/LipL"/>
</dbReference>
<dbReference type="InterPro" id="IPR045864">
    <property type="entry name" value="aa-tRNA-synth_II/BPL/LPL"/>
</dbReference>
<dbReference type="InterPro" id="IPR004143">
    <property type="entry name" value="BPL_LPL_catalytic"/>
</dbReference>
<dbReference type="CDD" id="cd16443">
    <property type="entry name" value="LplA"/>
    <property type="match status" value="1"/>
</dbReference>
<dbReference type="KEGG" id="cts:Ctha_0128"/>
<gene>
    <name evidence="2" type="ordered locus">Ctha_0128</name>
</gene>
<dbReference type="PROSITE" id="PS51733">
    <property type="entry name" value="BPL_LPL_CATALYTIC"/>
    <property type="match status" value="1"/>
</dbReference>
<dbReference type="SUPFAM" id="SSF55681">
    <property type="entry name" value="Class II aaRS and biotin synthetases"/>
    <property type="match status" value="1"/>
</dbReference>
<dbReference type="AlphaFoldDB" id="B3QSV6"/>
<dbReference type="HOGENOM" id="CLU_022986_1_1_10"/>
<dbReference type="Gene3D" id="3.30.390.50">
    <property type="entry name" value="CO dehydrogenase flavoprotein, C-terminal domain"/>
    <property type="match status" value="1"/>
</dbReference>
<feature type="domain" description="BPL/LPL catalytic" evidence="1">
    <location>
        <begin position="31"/>
        <end position="225"/>
    </location>
</feature>
<name>B3QSV6_CHLT3</name>
<dbReference type="Gene3D" id="3.30.930.10">
    <property type="entry name" value="Bira Bifunctional Protein, Domain 2"/>
    <property type="match status" value="1"/>
</dbReference>
<keyword evidence="3" id="KW-1185">Reference proteome</keyword>